<name>A0A1Y5T081_9RHOB</name>
<sequence length="362" mass="38863">MIRHPAPLRRAVVAPAFLAASALLSAPAALACAFHDYVPRPALTDELAMSETVLLARPDAGAPFRFIPQEALRGGVQEVDLPYLVDSGTRRRLSANPEDHVLFIRPDDYGAWERSVYVDGDVRALLERLVAEIEREGYVSLERRVEIFGPLIESEHPVLQALALREADQLPYELMRLLPPPSDVGAQIAALRQPTAAQTHPIRLLLLGLSEDPAARAYLRAALVSAAGTGNTRNLGALAAAYVQSAGPEAVDEIARAFFEAPGGPRDGQAEPLIEALAIHGQQGDPATTAAIHHRVAGLLQSQPELLAPVARQFGGRADFTFADLAAGLLARGAVRSLEARNSAEEYVQRARRVASDAFLSD</sequence>
<feature type="signal peptide" evidence="1">
    <location>
        <begin position="1"/>
        <end position="31"/>
    </location>
</feature>
<dbReference type="Proteomes" id="UP000193409">
    <property type="component" value="Unassembled WGS sequence"/>
</dbReference>
<keyword evidence="1" id="KW-0732">Signal</keyword>
<organism evidence="2 3">
    <name type="scientific">Pseudoruegeria aquimaris</name>
    <dbReference type="NCBI Taxonomy" id="393663"/>
    <lineage>
        <taxon>Bacteria</taxon>
        <taxon>Pseudomonadati</taxon>
        <taxon>Pseudomonadota</taxon>
        <taxon>Alphaproteobacteria</taxon>
        <taxon>Rhodobacterales</taxon>
        <taxon>Roseobacteraceae</taxon>
        <taxon>Pseudoruegeria</taxon>
    </lineage>
</organism>
<accession>A0A1Y5T081</accession>
<evidence type="ECO:0000313" key="3">
    <source>
        <dbReference type="Proteomes" id="UP000193409"/>
    </source>
</evidence>
<reference evidence="2 3" key="1">
    <citation type="submission" date="2017-03" db="EMBL/GenBank/DDBJ databases">
        <authorList>
            <person name="Afonso C.L."/>
            <person name="Miller P.J."/>
            <person name="Scott M.A."/>
            <person name="Spackman E."/>
            <person name="Goraichik I."/>
            <person name="Dimitrov K.M."/>
            <person name="Suarez D.L."/>
            <person name="Swayne D.E."/>
        </authorList>
    </citation>
    <scope>NUCLEOTIDE SEQUENCE [LARGE SCALE GENOMIC DNA]</scope>
    <source>
        <strain evidence="2 3">CECT 7680</strain>
    </source>
</reference>
<dbReference type="OrthoDB" id="7702485at2"/>
<dbReference type="AlphaFoldDB" id="A0A1Y5T081"/>
<feature type="chain" id="PRO_5012238310" evidence="1">
    <location>
        <begin position="32"/>
        <end position="362"/>
    </location>
</feature>
<dbReference type="EMBL" id="FWFQ01000020">
    <property type="protein sequence ID" value="SLN52979.1"/>
    <property type="molecule type" value="Genomic_DNA"/>
</dbReference>
<keyword evidence="3" id="KW-1185">Reference proteome</keyword>
<evidence type="ECO:0000313" key="2">
    <source>
        <dbReference type="EMBL" id="SLN52979.1"/>
    </source>
</evidence>
<dbReference type="PROSITE" id="PS51257">
    <property type="entry name" value="PROKAR_LIPOPROTEIN"/>
    <property type="match status" value="1"/>
</dbReference>
<gene>
    <name evidence="2" type="ORF">PSA7680_02762</name>
</gene>
<proteinExistence type="predicted"/>
<dbReference type="RefSeq" id="WP_085869291.1">
    <property type="nucleotide sequence ID" value="NZ_FWFQ01000020.1"/>
</dbReference>
<evidence type="ECO:0000256" key="1">
    <source>
        <dbReference type="SAM" id="SignalP"/>
    </source>
</evidence>
<protein>
    <submittedName>
        <fullName evidence="2">Uncharacterized protein</fullName>
    </submittedName>
</protein>